<dbReference type="OrthoDB" id="5422068at2759"/>
<evidence type="ECO:0008006" key="2">
    <source>
        <dbReference type="Google" id="ProtNLM"/>
    </source>
</evidence>
<reference evidence="1" key="1">
    <citation type="journal article" date="2012" name="Mol. Plant Microbe Interact.">
        <title>A highly conserved effector in Fusarium oxysporum is required for full virulence on Arabidopsis.</title>
        <authorList>
            <person name="Thatcher L.F."/>
            <person name="Gardiner D.M."/>
            <person name="Kazan K."/>
            <person name="Manners J."/>
        </authorList>
    </citation>
    <scope>NUCLEOTIDE SEQUENCE [LARGE SCALE GENOMIC DNA]</scope>
    <source>
        <strain evidence="1">Fo5176</strain>
    </source>
</reference>
<name>F9F1L3_FUSOF</name>
<dbReference type="AlphaFoldDB" id="F9F1L3"/>
<protein>
    <recommendedName>
        <fullName evidence="2">CENP-V/GFA domain-containing protein</fullName>
    </recommendedName>
</protein>
<dbReference type="PaxDb" id="5507-FOXG_07407P0"/>
<accession>F9F1L3</accession>
<evidence type="ECO:0000313" key="1">
    <source>
        <dbReference type="EMBL" id="EGU89193.1"/>
    </source>
</evidence>
<dbReference type="Gene3D" id="3.90.1590.10">
    <property type="entry name" value="glutathione-dependent formaldehyde- activating enzyme (gfa)"/>
    <property type="match status" value="1"/>
</dbReference>
<organism evidence="1">
    <name type="scientific">Fusarium oxysporum (strain Fo5176)</name>
    <name type="common">Fusarium vascular wilt</name>
    <dbReference type="NCBI Taxonomy" id="660025"/>
    <lineage>
        <taxon>Eukaryota</taxon>
        <taxon>Fungi</taxon>
        <taxon>Dikarya</taxon>
        <taxon>Ascomycota</taxon>
        <taxon>Pezizomycotina</taxon>
        <taxon>Sordariomycetes</taxon>
        <taxon>Hypocreomycetidae</taxon>
        <taxon>Hypocreales</taxon>
        <taxon>Nectriaceae</taxon>
        <taxon>Fusarium</taxon>
        <taxon>Fusarium oxysporum species complex</taxon>
    </lineage>
</organism>
<comment type="caution">
    <text evidence="1">The sequence shown here is derived from an EMBL/GenBank/DDBJ whole genome shotgun (WGS) entry which is preliminary data.</text>
</comment>
<sequence length="155" mass="16673">MPLPNEPVKVTGGCSCGAVRYRINVPALEDRPLNPFAPPAFGIKLPGAITCHCNDCRRSTGSFLATGILDIPAPMLTVSAMSPSSESDIISGRILDVLADDYDAEKADADRPPRNQNVAALLPLRQMQSRCIPKLLRSLRNAAVLPLQTGTRILR</sequence>
<dbReference type="InterPro" id="IPR011057">
    <property type="entry name" value="Mss4-like_sf"/>
</dbReference>
<dbReference type="EMBL" id="AFQF01000090">
    <property type="protein sequence ID" value="EGU89193.1"/>
    <property type="molecule type" value="Genomic_DNA"/>
</dbReference>
<proteinExistence type="predicted"/>
<gene>
    <name evidence="1" type="ORF">FOXB_00287</name>
</gene>
<dbReference type="STRING" id="660025.F9F1L3"/>
<dbReference type="SUPFAM" id="SSF51316">
    <property type="entry name" value="Mss4-like"/>
    <property type="match status" value="1"/>
</dbReference>